<name>A0A1G6L7S6_9ACTN</name>
<accession>A0A1G6L7S6</accession>
<evidence type="ECO:0000313" key="1">
    <source>
        <dbReference type="EMBL" id="SDC39330.1"/>
    </source>
</evidence>
<dbReference type="AlphaFoldDB" id="A0A1G6L7S6"/>
<gene>
    <name evidence="1" type="ORF">SAMN05660690_1245</name>
</gene>
<protein>
    <submittedName>
        <fullName evidence="1">Uncharacterized protein</fullName>
    </submittedName>
</protein>
<proteinExistence type="predicted"/>
<organism evidence="1 2">
    <name type="scientific">Geodermatophilus telluris</name>
    <dbReference type="NCBI Taxonomy" id="1190417"/>
    <lineage>
        <taxon>Bacteria</taxon>
        <taxon>Bacillati</taxon>
        <taxon>Actinomycetota</taxon>
        <taxon>Actinomycetes</taxon>
        <taxon>Geodermatophilales</taxon>
        <taxon>Geodermatophilaceae</taxon>
        <taxon>Geodermatophilus</taxon>
    </lineage>
</organism>
<evidence type="ECO:0000313" key="2">
    <source>
        <dbReference type="Proteomes" id="UP000199416"/>
    </source>
</evidence>
<dbReference type="PROSITE" id="PS51257">
    <property type="entry name" value="PROKAR_LIPOPROTEIN"/>
    <property type="match status" value="1"/>
</dbReference>
<dbReference type="EMBL" id="FMZF01000002">
    <property type="protein sequence ID" value="SDC39330.1"/>
    <property type="molecule type" value="Genomic_DNA"/>
</dbReference>
<dbReference type="OrthoDB" id="5193319at2"/>
<reference evidence="2" key="1">
    <citation type="submission" date="2016-10" db="EMBL/GenBank/DDBJ databases">
        <authorList>
            <person name="Varghese N."/>
            <person name="Submissions S."/>
        </authorList>
    </citation>
    <scope>NUCLEOTIDE SEQUENCE [LARGE SCALE GENOMIC DNA]</scope>
    <source>
        <strain evidence="2">DSM 45421</strain>
    </source>
</reference>
<keyword evidence="2" id="KW-1185">Reference proteome</keyword>
<dbReference type="RefSeq" id="WP_091364311.1">
    <property type="nucleotide sequence ID" value="NZ_FMZF01000002.1"/>
</dbReference>
<dbReference type="Proteomes" id="UP000199416">
    <property type="component" value="Unassembled WGS sequence"/>
</dbReference>
<sequence length="73" mass="7847">MQPVRTAPPVESPAPRRSAVRLAAAAAAPVAAACDCGHGKQAHQHYRRGSDCAFCGCARYHRPLLRRLISLAR</sequence>